<dbReference type="AlphaFoldDB" id="A0AAV7KYV4"/>
<organism evidence="1 2">
    <name type="scientific">Pleurodeles waltl</name>
    <name type="common">Iberian ribbed newt</name>
    <dbReference type="NCBI Taxonomy" id="8319"/>
    <lineage>
        <taxon>Eukaryota</taxon>
        <taxon>Metazoa</taxon>
        <taxon>Chordata</taxon>
        <taxon>Craniata</taxon>
        <taxon>Vertebrata</taxon>
        <taxon>Euteleostomi</taxon>
        <taxon>Amphibia</taxon>
        <taxon>Batrachia</taxon>
        <taxon>Caudata</taxon>
        <taxon>Salamandroidea</taxon>
        <taxon>Salamandridae</taxon>
        <taxon>Pleurodelinae</taxon>
        <taxon>Pleurodeles</taxon>
    </lineage>
</organism>
<dbReference type="Proteomes" id="UP001066276">
    <property type="component" value="Chromosome 12"/>
</dbReference>
<reference evidence="1" key="1">
    <citation type="journal article" date="2022" name="bioRxiv">
        <title>Sequencing and chromosome-scale assembly of the giantPleurodeles waltlgenome.</title>
        <authorList>
            <person name="Brown T."/>
            <person name="Elewa A."/>
            <person name="Iarovenko S."/>
            <person name="Subramanian E."/>
            <person name="Araus A.J."/>
            <person name="Petzold A."/>
            <person name="Susuki M."/>
            <person name="Suzuki K.-i.T."/>
            <person name="Hayashi T."/>
            <person name="Toyoda A."/>
            <person name="Oliveira C."/>
            <person name="Osipova E."/>
            <person name="Leigh N.D."/>
            <person name="Simon A."/>
            <person name="Yun M.H."/>
        </authorList>
    </citation>
    <scope>NUCLEOTIDE SEQUENCE</scope>
    <source>
        <strain evidence="1">20211129_DDA</strain>
        <tissue evidence="1">Liver</tissue>
    </source>
</reference>
<accession>A0AAV7KYV4</accession>
<name>A0AAV7KYV4_PLEWA</name>
<dbReference type="EMBL" id="JANPWB010000016">
    <property type="protein sequence ID" value="KAJ1080615.1"/>
    <property type="molecule type" value="Genomic_DNA"/>
</dbReference>
<keyword evidence="2" id="KW-1185">Reference proteome</keyword>
<comment type="caution">
    <text evidence="1">The sequence shown here is derived from an EMBL/GenBank/DDBJ whole genome shotgun (WGS) entry which is preliminary data.</text>
</comment>
<sequence>MGDVIAPTPICLIVSFLGVHQERDVLVDSTSYGHKNRTPREKWFQGLIWTSRHAFMVFDGLRYMGVCVNDTNCRIVPVTGGQYYSALVGVGSIQLAGFSSGAAEGNAPVRYTPF</sequence>
<protein>
    <submittedName>
        <fullName evidence="1">Uncharacterized protein</fullName>
    </submittedName>
</protein>
<proteinExistence type="predicted"/>
<evidence type="ECO:0000313" key="2">
    <source>
        <dbReference type="Proteomes" id="UP001066276"/>
    </source>
</evidence>
<evidence type="ECO:0000313" key="1">
    <source>
        <dbReference type="EMBL" id="KAJ1080615.1"/>
    </source>
</evidence>
<gene>
    <name evidence="1" type="ORF">NDU88_000809</name>
</gene>